<evidence type="ECO:0000256" key="1">
    <source>
        <dbReference type="SAM" id="Phobius"/>
    </source>
</evidence>
<dbReference type="STRING" id="926569.ANT_13160"/>
<evidence type="ECO:0000259" key="2">
    <source>
        <dbReference type="Pfam" id="PF26514"/>
    </source>
</evidence>
<proteinExistence type="predicted"/>
<feature type="transmembrane region" description="Helical" evidence="1">
    <location>
        <begin position="223"/>
        <end position="243"/>
    </location>
</feature>
<dbReference type="InParanoid" id="E8N4I4"/>
<dbReference type="eggNOG" id="COG1664">
    <property type="taxonomic scope" value="Bacteria"/>
</dbReference>
<accession>E8N4I4</accession>
<evidence type="ECO:0000313" key="3">
    <source>
        <dbReference type="EMBL" id="BAJ63348.1"/>
    </source>
</evidence>
<sequence length="321" mass="33602">MNIKFRWIGFAVVVVFLFALSGCVSTTSVFSGNGAVIGQSFILREGETWDQDLSIIGGSAVLEKGSVVNGDVALIGGTLLVDGTVTGDISAMGGVISLGSHAVVEGDIVTLGANLNRDTGSVVKGQFQNDFPSFSFPVQPVTPRFGIFDTLMNIFWRVFQAFALGALAVLVALFMLQPLERVGTTMQSTPVQSGVVGFLTFLVGLGVLLVMAITIIFLPLSLLGILALGLAWIYGWLATGLLTGEKIAELFHTSWSGPVSAGVGTLVLSLMANLLGAIPCVGWMIPFVVTMIGLGAVILSRFGTQKYPVPVPVVPSSSAME</sequence>
<reference evidence="3 4" key="1">
    <citation type="submission" date="2010-12" db="EMBL/GenBank/DDBJ databases">
        <title>Whole genome sequence of Anaerolinea thermophila UNI-1.</title>
        <authorList>
            <person name="Narita-Yamada S."/>
            <person name="Kishi E."/>
            <person name="Watanabe Y."/>
            <person name="Takasaki K."/>
            <person name="Ankai A."/>
            <person name="Oguchi A."/>
            <person name="Fukui S."/>
            <person name="Takahashi M."/>
            <person name="Yashiro I."/>
            <person name="Hosoyama A."/>
            <person name="Sekiguchi Y."/>
            <person name="Hanada S."/>
            <person name="Fujita N."/>
        </authorList>
    </citation>
    <scope>NUCLEOTIDE SEQUENCE [LARGE SCALE GENOMIC DNA]</scope>
    <source>
        <strain evidence="4">DSM 14523 / JCM 11388 / NBRC 100420 / UNI-1</strain>
    </source>
</reference>
<gene>
    <name evidence="3" type="ordered locus">ANT_13160</name>
</gene>
<feature type="transmembrane region" description="Helical" evidence="1">
    <location>
        <begin position="196"/>
        <end position="217"/>
    </location>
</feature>
<name>E8N4I4_ANATU</name>
<feature type="domain" description="DUF8173" evidence="2">
    <location>
        <begin position="156"/>
        <end position="302"/>
    </location>
</feature>
<protein>
    <submittedName>
        <fullName evidence="3">Hypothetical membrane protein</fullName>
    </submittedName>
</protein>
<feature type="transmembrane region" description="Helical" evidence="1">
    <location>
        <begin position="255"/>
        <end position="275"/>
    </location>
</feature>
<dbReference type="RefSeq" id="WP_013559735.1">
    <property type="nucleotide sequence ID" value="NC_014960.1"/>
</dbReference>
<dbReference type="Proteomes" id="UP000008922">
    <property type="component" value="Chromosome"/>
</dbReference>
<keyword evidence="1" id="KW-0472">Membrane</keyword>
<feature type="transmembrane region" description="Helical" evidence="1">
    <location>
        <begin position="154"/>
        <end position="176"/>
    </location>
</feature>
<dbReference type="KEGG" id="atm:ANT_13160"/>
<dbReference type="InterPro" id="IPR058486">
    <property type="entry name" value="DUF8173"/>
</dbReference>
<dbReference type="OrthoDB" id="165084at2"/>
<evidence type="ECO:0000313" key="4">
    <source>
        <dbReference type="Proteomes" id="UP000008922"/>
    </source>
</evidence>
<keyword evidence="1" id="KW-1133">Transmembrane helix</keyword>
<dbReference type="HOGENOM" id="CLU_865075_0_0_0"/>
<keyword evidence="1" id="KW-0812">Transmembrane</keyword>
<organism evidence="3 4">
    <name type="scientific">Anaerolinea thermophila (strain DSM 14523 / JCM 11388 / NBRC 100420 / UNI-1)</name>
    <dbReference type="NCBI Taxonomy" id="926569"/>
    <lineage>
        <taxon>Bacteria</taxon>
        <taxon>Bacillati</taxon>
        <taxon>Chloroflexota</taxon>
        <taxon>Anaerolineae</taxon>
        <taxon>Anaerolineales</taxon>
        <taxon>Anaerolineaceae</taxon>
        <taxon>Anaerolinea</taxon>
    </lineage>
</organism>
<keyword evidence="4" id="KW-1185">Reference proteome</keyword>
<dbReference type="PROSITE" id="PS51257">
    <property type="entry name" value="PROKAR_LIPOPROTEIN"/>
    <property type="match status" value="1"/>
</dbReference>
<feature type="transmembrane region" description="Helical" evidence="1">
    <location>
        <begin position="281"/>
        <end position="299"/>
    </location>
</feature>
<dbReference type="AlphaFoldDB" id="E8N4I4"/>
<dbReference type="EMBL" id="AP012029">
    <property type="protein sequence ID" value="BAJ63348.1"/>
    <property type="molecule type" value="Genomic_DNA"/>
</dbReference>
<dbReference type="Pfam" id="PF26514">
    <property type="entry name" value="DUF8173"/>
    <property type="match status" value="1"/>
</dbReference>